<dbReference type="GO" id="GO:0004114">
    <property type="term" value="F:3',5'-cyclic-nucleotide phosphodiesterase activity"/>
    <property type="evidence" value="ECO:0007669"/>
    <property type="project" value="InterPro"/>
</dbReference>
<feature type="binding site" evidence="4">
    <location>
        <position position="478"/>
    </location>
    <ligand>
        <name>Zn(2+)</name>
        <dbReference type="ChEBI" id="CHEBI:29105"/>
        <label>1</label>
    </ligand>
</feature>
<feature type="domain" description="PDEase" evidence="7">
    <location>
        <begin position="244"/>
        <end position="578"/>
    </location>
</feature>
<evidence type="ECO:0000256" key="6">
    <source>
        <dbReference type="SAM" id="Phobius"/>
    </source>
</evidence>
<dbReference type="GO" id="GO:0046872">
    <property type="term" value="F:metal ion binding"/>
    <property type="evidence" value="ECO:0007669"/>
    <property type="project" value="UniProtKB-KW"/>
</dbReference>
<feature type="binding site" evidence="4">
    <location>
        <position position="366"/>
    </location>
    <ligand>
        <name>Zn(2+)</name>
        <dbReference type="ChEBI" id="CHEBI:29105"/>
        <label>1</label>
    </ligand>
</feature>
<dbReference type="EMBL" id="JAGTXO010000004">
    <property type="protein sequence ID" value="KAG8468180.1"/>
    <property type="molecule type" value="Genomic_DNA"/>
</dbReference>
<dbReference type="Proteomes" id="UP000751190">
    <property type="component" value="Unassembled WGS sequence"/>
</dbReference>
<dbReference type="InterPro" id="IPR023088">
    <property type="entry name" value="PDEase"/>
</dbReference>
<dbReference type="SUPFAM" id="SSF109604">
    <property type="entry name" value="HD-domain/PDEase-like"/>
    <property type="match status" value="1"/>
</dbReference>
<dbReference type="InterPro" id="IPR002073">
    <property type="entry name" value="PDEase_catalytic_dom"/>
</dbReference>
<keyword evidence="6" id="KW-1133">Transmembrane helix</keyword>
<dbReference type="InterPro" id="IPR036971">
    <property type="entry name" value="PDEase_catalytic_dom_sf"/>
</dbReference>
<keyword evidence="6" id="KW-0812">Transmembrane</keyword>
<gene>
    <name evidence="8" type="ORF">KFE25_013263</name>
</gene>
<feature type="compositionally biased region" description="Polar residues" evidence="5">
    <location>
        <begin position="135"/>
        <end position="148"/>
    </location>
</feature>
<accession>A0A8J5XUH5</accession>
<organism evidence="8 9">
    <name type="scientific">Diacronema lutheri</name>
    <name type="common">Unicellular marine alga</name>
    <name type="synonym">Monochrysis lutheri</name>
    <dbReference type="NCBI Taxonomy" id="2081491"/>
    <lineage>
        <taxon>Eukaryota</taxon>
        <taxon>Haptista</taxon>
        <taxon>Haptophyta</taxon>
        <taxon>Pavlovophyceae</taxon>
        <taxon>Pavlovales</taxon>
        <taxon>Pavlovaceae</taxon>
        <taxon>Diacronema</taxon>
    </lineage>
</organism>
<evidence type="ECO:0000256" key="3">
    <source>
        <dbReference type="PIRSR" id="PIRSR623088-1"/>
    </source>
</evidence>
<feature type="active site" description="Proton donor" evidence="3">
    <location>
        <position position="323"/>
    </location>
</feature>
<evidence type="ECO:0000256" key="1">
    <source>
        <dbReference type="ARBA" id="ARBA00022723"/>
    </source>
</evidence>
<feature type="binding site" evidence="4">
    <location>
        <position position="367"/>
    </location>
    <ligand>
        <name>Zn(2+)</name>
        <dbReference type="ChEBI" id="CHEBI:29105"/>
        <label>1</label>
    </ligand>
</feature>
<name>A0A8J5XUH5_DIALT</name>
<evidence type="ECO:0000313" key="9">
    <source>
        <dbReference type="Proteomes" id="UP000751190"/>
    </source>
</evidence>
<keyword evidence="1 4" id="KW-0479">Metal-binding</keyword>
<evidence type="ECO:0000256" key="2">
    <source>
        <dbReference type="ARBA" id="ARBA00022801"/>
    </source>
</evidence>
<evidence type="ECO:0000259" key="7">
    <source>
        <dbReference type="PROSITE" id="PS51845"/>
    </source>
</evidence>
<evidence type="ECO:0000313" key="8">
    <source>
        <dbReference type="EMBL" id="KAG8468180.1"/>
    </source>
</evidence>
<keyword evidence="6" id="KW-0472">Membrane</keyword>
<feature type="region of interest" description="Disordered" evidence="5">
    <location>
        <begin position="35"/>
        <end position="148"/>
    </location>
</feature>
<evidence type="ECO:0000256" key="5">
    <source>
        <dbReference type="SAM" id="MobiDB-lite"/>
    </source>
</evidence>
<dbReference type="GO" id="GO:0007165">
    <property type="term" value="P:signal transduction"/>
    <property type="evidence" value="ECO:0007669"/>
    <property type="project" value="InterPro"/>
</dbReference>
<dbReference type="PROSITE" id="PS51845">
    <property type="entry name" value="PDEASE_I_2"/>
    <property type="match status" value="1"/>
</dbReference>
<feature type="compositionally biased region" description="Basic and acidic residues" evidence="5">
    <location>
        <begin position="66"/>
        <end position="81"/>
    </location>
</feature>
<dbReference type="Pfam" id="PF00233">
    <property type="entry name" value="PDEase_I"/>
    <property type="match status" value="1"/>
</dbReference>
<feature type="compositionally biased region" description="Basic and acidic residues" evidence="5">
    <location>
        <begin position="89"/>
        <end position="100"/>
    </location>
</feature>
<reference evidence="8" key="1">
    <citation type="submission" date="2021-05" db="EMBL/GenBank/DDBJ databases">
        <title>The genome of the haptophyte Pavlova lutheri (Diacronema luteri, Pavlovales) - a model for lipid biosynthesis in eukaryotic algae.</title>
        <authorList>
            <person name="Hulatt C.J."/>
            <person name="Posewitz M.C."/>
        </authorList>
    </citation>
    <scope>NUCLEOTIDE SEQUENCE</scope>
    <source>
        <strain evidence="8">NIVA-4/92</strain>
    </source>
</reference>
<feature type="binding site" evidence="4">
    <location>
        <position position="327"/>
    </location>
    <ligand>
        <name>Zn(2+)</name>
        <dbReference type="ChEBI" id="CHEBI:29105"/>
        <label>1</label>
    </ligand>
</feature>
<keyword evidence="9" id="KW-1185">Reference proteome</keyword>
<dbReference type="PANTHER" id="PTHR11347">
    <property type="entry name" value="CYCLIC NUCLEOTIDE PHOSPHODIESTERASE"/>
    <property type="match status" value="1"/>
</dbReference>
<dbReference type="AlphaFoldDB" id="A0A8J5XUH5"/>
<proteinExistence type="predicted"/>
<dbReference type="CDD" id="cd00077">
    <property type="entry name" value="HDc"/>
    <property type="match status" value="1"/>
</dbReference>
<keyword evidence="2" id="KW-0378">Hydrolase</keyword>
<sequence length="578" mass="62084">MPREAALVAVVAGAGGLCLGIVLGDLWRASRIRRARPDSRNEGAEDGGAWDGAGDARGGALSARPPCERNDSHGEQLRADEPSAAQKSSPHDRRSPEVHARALPVAHLRRSASMRCPRTAEASSRRARHDALSRSGRSAHSLDSLTSPQAELAADNARRMMAHERADFRSAETIFFVLRQMTEPSAAQEVERVVTPHEKLKGAFRRVKDGLHVMHVLHDDCPPPSSRSADAAANPPFLAMARARAVPRELLSADGVRRCLEGAELWDFDVFALDKASNGHALVALAEHLLLPGCCAQLGLGAAELHAFLSAVEGAYRTDIAYHTATHAADVLHAACWLLRAGLVPALPGDDNALLHLSVVIAATVHDVAHPGVNGDFLQKTSDPLAILYNDRSVLENMHAAICFRLLSGDDAALLAPLAPAQRARVRAWVLSMILATDMKMHFPLLARLAEIEPWSAESELPDDIATFALGVLLHAADLSGPTKPQSVVRWSRRVSEEFFVQGEREAELGLKVTDGFERATAGALWTQRNAAFVNFIVAPLFEAIRSATPDARLDGVFEGIGGSVAQLDQADPAMGVE</sequence>
<feature type="binding site" evidence="4">
    <location>
        <position position="367"/>
    </location>
    <ligand>
        <name>Zn(2+)</name>
        <dbReference type="ChEBI" id="CHEBI:29105"/>
        <label>2</label>
    </ligand>
</feature>
<evidence type="ECO:0000256" key="4">
    <source>
        <dbReference type="PIRSR" id="PIRSR623088-3"/>
    </source>
</evidence>
<dbReference type="Gene3D" id="1.10.1300.10">
    <property type="entry name" value="3'5'-cyclic nucleotide phosphodiesterase, catalytic domain"/>
    <property type="match status" value="1"/>
</dbReference>
<feature type="transmembrane region" description="Helical" evidence="6">
    <location>
        <begin position="6"/>
        <end position="27"/>
    </location>
</feature>
<dbReference type="PRINTS" id="PR00387">
    <property type="entry name" value="PDIESTERASE1"/>
</dbReference>
<dbReference type="InterPro" id="IPR003607">
    <property type="entry name" value="HD/PDEase_dom"/>
</dbReference>
<comment type="caution">
    <text evidence="8">The sequence shown here is derived from an EMBL/GenBank/DDBJ whole genome shotgun (WGS) entry which is preliminary data.</text>
</comment>
<dbReference type="OrthoDB" id="568146at2759"/>
<protein>
    <recommendedName>
        <fullName evidence="7">PDEase domain-containing protein</fullName>
    </recommendedName>
</protein>